<dbReference type="PANTHER" id="PTHR30121">
    <property type="entry name" value="UNCHARACTERIZED PROTEIN YJGR-RELATED"/>
    <property type="match status" value="1"/>
</dbReference>
<dbReference type="Proteomes" id="UP001596337">
    <property type="component" value="Unassembled WGS sequence"/>
</dbReference>
<organism evidence="4 5">
    <name type="scientific">Haloechinothrix salitolerans</name>
    <dbReference type="NCBI Taxonomy" id="926830"/>
    <lineage>
        <taxon>Bacteria</taxon>
        <taxon>Bacillati</taxon>
        <taxon>Actinomycetota</taxon>
        <taxon>Actinomycetes</taxon>
        <taxon>Pseudonocardiales</taxon>
        <taxon>Pseudonocardiaceae</taxon>
        <taxon>Haloechinothrix</taxon>
    </lineage>
</organism>
<feature type="transmembrane region" description="Helical" evidence="1">
    <location>
        <begin position="38"/>
        <end position="57"/>
    </location>
</feature>
<evidence type="ECO:0000259" key="2">
    <source>
        <dbReference type="Pfam" id="PF01935"/>
    </source>
</evidence>
<accession>A0ABW2C4Q3</accession>
<evidence type="ECO:0000256" key="1">
    <source>
        <dbReference type="SAM" id="Phobius"/>
    </source>
</evidence>
<comment type="caution">
    <text evidence="4">The sequence shown here is derived from an EMBL/GenBank/DDBJ whole genome shotgun (WGS) entry which is preliminary data.</text>
</comment>
<dbReference type="RefSeq" id="WP_345394387.1">
    <property type="nucleotide sequence ID" value="NZ_BAABLA010000021.1"/>
</dbReference>
<gene>
    <name evidence="4" type="ORF">ACFQGD_23660</name>
</gene>
<dbReference type="EMBL" id="JBHSXX010000001">
    <property type="protein sequence ID" value="MFC6870141.1"/>
    <property type="molecule type" value="Genomic_DNA"/>
</dbReference>
<dbReference type="SUPFAM" id="SSF52540">
    <property type="entry name" value="P-loop containing nucleoside triphosphate hydrolases"/>
    <property type="match status" value="1"/>
</dbReference>
<keyword evidence="1" id="KW-1133">Transmembrane helix</keyword>
<dbReference type="Pfam" id="PF26449">
    <property type="entry name" value="DUF8128"/>
    <property type="match status" value="1"/>
</dbReference>
<dbReference type="Pfam" id="PF01935">
    <property type="entry name" value="DUF87"/>
    <property type="match status" value="1"/>
</dbReference>
<feature type="domain" description="Helicase HerA central" evidence="2">
    <location>
        <begin position="420"/>
        <end position="469"/>
    </location>
</feature>
<sequence>MSYLMAPSPVVDLVTDPGGAVEAVVSILARWALVHGPVVAPAILALTVLFGVIRRGLHGRAHRRMSVDARLVTVLIPPEVDPAGGQVLWHNLVGLLRPRMQRFLHGQPHLAFEYAFGHEGTHIRIWVPGSVPPGMIERAVESAWPGAHTRAEPTTTAPMPITTERDRRVVCAGGELRLGRPEALPIQTEHTADPLRALLGAPRNLAPGQHACVQVLARPVTGGRLRRARRAARHLHHGRSPKLLSRLLDVLTPGATPPRRTGHDPQRGLLDPQTALERSAQDRAIVGKQRGSQYETRIRYAVALCLRTSATTEERRLARDTARGTAHAIASAVGVYHGHNHYRRSRLRRPLTTIGGRRMGRGDLLSVPELAAVAHLPTDQSSPDLQRAGAAAVAPPPGVVEPGPGAKPLGVTDAGHPRSVGLRVADARHHVHVLGSTGSGKSTLLATMVLADADAGRANVVLDPKGDLVADILSRLPARLGSKVVLFDADAPQHTPCLNPLDGDKHRATDNIVSVFSRVFASAWGPRTDDLLRAGCLSLHGLDPAITRGQPATLAHLPELLTRPGFRERVVATITDPVLTGFWTWYDQLSDAARAQIVAPLMNKLRAVLLRPFVARALTGGASTVDLSDILDHGGLLLARIPKGTLGEDTTRLVGSLLVANVWHATTHRARVPESRRADSAMVIDECHNFLHMPFPLEDMLAEARAYHLSLVLAHQHLDQLGNDLTQGVSTNARTKIYY</sequence>
<reference evidence="5" key="1">
    <citation type="journal article" date="2019" name="Int. J. Syst. Evol. Microbiol.">
        <title>The Global Catalogue of Microorganisms (GCM) 10K type strain sequencing project: providing services to taxonomists for standard genome sequencing and annotation.</title>
        <authorList>
            <consortium name="The Broad Institute Genomics Platform"/>
            <consortium name="The Broad Institute Genome Sequencing Center for Infectious Disease"/>
            <person name="Wu L."/>
            <person name="Ma J."/>
        </authorList>
    </citation>
    <scope>NUCLEOTIDE SEQUENCE [LARGE SCALE GENOMIC DNA]</scope>
    <source>
        <strain evidence="5">KCTC 32255</strain>
    </source>
</reference>
<evidence type="ECO:0000259" key="3">
    <source>
        <dbReference type="Pfam" id="PF26449"/>
    </source>
</evidence>
<dbReference type="InterPro" id="IPR027417">
    <property type="entry name" value="P-loop_NTPase"/>
</dbReference>
<dbReference type="InterPro" id="IPR051162">
    <property type="entry name" value="T4SS_component"/>
</dbReference>
<evidence type="ECO:0000313" key="4">
    <source>
        <dbReference type="EMBL" id="MFC6870141.1"/>
    </source>
</evidence>
<dbReference type="InterPro" id="IPR058441">
    <property type="entry name" value="DUF8128"/>
</dbReference>
<dbReference type="Gene3D" id="3.40.50.300">
    <property type="entry name" value="P-loop containing nucleotide triphosphate hydrolases"/>
    <property type="match status" value="2"/>
</dbReference>
<dbReference type="CDD" id="cd01127">
    <property type="entry name" value="TrwB_TraG_TraD_VirD4"/>
    <property type="match status" value="2"/>
</dbReference>
<evidence type="ECO:0000313" key="5">
    <source>
        <dbReference type="Proteomes" id="UP001596337"/>
    </source>
</evidence>
<feature type="domain" description="DUF8128" evidence="3">
    <location>
        <begin position="106"/>
        <end position="380"/>
    </location>
</feature>
<dbReference type="PANTHER" id="PTHR30121:SF11">
    <property type="entry name" value="AAA+ ATPASE DOMAIN-CONTAINING PROTEIN"/>
    <property type="match status" value="1"/>
</dbReference>
<dbReference type="InterPro" id="IPR002789">
    <property type="entry name" value="HerA_central"/>
</dbReference>
<name>A0ABW2C4Q3_9PSEU</name>
<keyword evidence="5" id="KW-1185">Reference proteome</keyword>
<proteinExistence type="predicted"/>
<keyword evidence="1" id="KW-0812">Transmembrane</keyword>
<protein>
    <submittedName>
        <fullName evidence="4">Type IV secretory system conjugative DNA transfer family protein</fullName>
    </submittedName>
</protein>
<keyword evidence="1" id="KW-0472">Membrane</keyword>